<name>A0A9D1MQN2_9FIRM</name>
<dbReference type="AlphaFoldDB" id="A0A9D1MQN2"/>
<feature type="domain" description="Tetrapyrrole methylase" evidence="7">
    <location>
        <begin position="4"/>
        <end position="197"/>
    </location>
</feature>
<dbReference type="PIRSF" id="PIRSF005917">
    <property type="entry name" value="MTase_YraL"/>
    <property type="match status" value="1"/>
</dbReference>
<dbReference type="PANTHER" id="PTHR46111">
    <property type="entry name" value="RIBOSOMAL RNA SMALL SUBUNIT METHYLTRANSFERASE I"/>
    <property type="match status" value="1"/>
</dbReference>
<keyword evidence="5 6" id="KW-0949">S-adenosyl-L-methionine</keyword>
<comment type="function">
    <text evidence="6">Catalyzes the 2'-O-methylation of the ribose of cytidine 1402 (C1402) in 16S rRNA.</text>
</comment>
<keyword evidence="4 6" id="KW-0808">Transferase</keyword>
<dbReference type="FunFam" id="3.30.950.10:FF:000002">
    <property type="entry name" value="Ribosomal RNA small subunit methyltransferase I"/>
    <property type="match status" value="1"/>
</dbReference>
<evidence type="ECO:0000313" key="8">
    <source>
        <dbReference type="EMBL" id="HIU64637.1"/>
    </source>
</evidence>
<keyword evidence="3 6" id="KW-0489">Methyltransferase</keyword>
<dbReference type="InterPro" id="IPR000878">
    <property type="entry name" value="4pyrrol_Mease"/>
</dbReference>
<evidence type="ECO:0000313" key="9">
    <source>
        <dbReference type="Proteomes" id="UP000824099"/>
    </source>
</evidence>
<dbReference type="GO" id="GO:0070677">
    <property type="term" value="F:rRNA (cytosine-2'-O-)-methyltransferase activity"/>
    <property type="evidence" value="ECO:0007669"/>
    <property type="project" value="UniProtKB-UniRule"/>
</dbReference>
<dbReference type="InterPro" id="IPR035996">
    <property type="entry name" value="4pyrrol_Methylase_sf"/>
</dbReference>
<evidence type="ECO:0000256" key="2">
    <source>
        <dbReference type="ARBA" id="ARBA00022552"/>
    </source>
</evidence>
<proteinExistence type="inferred from homology"/>
<dbReference type="EMBL" id="DVNI01000103">
    <property type="protein sequence ID" value="HIU64637.1"/>
    <property type="molecule type" value="Genomic_DNA"/>
</dbReference>
<evidence type="ECO:0000256" key="6">
    <source>
        <dbReference type="HAMAP-Rule" id="MF_01877"/>
    </source>
</evidence>
<evidence type="ECO:0000256" key="1">
    <source>
        <dbReference type="ARBA" id="ARBA00022490"/>
    </source>
</evidence>
<dbReference type="Proteomes" id="UP000824099">
    <property type="component" value="Unassembled WGS sequence"/>
</dbReference>
<keyword evidence="1 6" id="KW-0963">Cytoplasm</keyword>
<comment type="similarity">
    <text evidence="6">Belongs to the methyltransferase superfamily. RsmI family.</text>
</comment>
<dbReference type="Gene3D" id="3.30.950.10">
    <property type="entry name" value="Methyltransferase, Cobalt-precorrin-4 Transmethylase, Domain 2"/>
    <property type="match status" value="1"/>
</dbReference>
<keyword evidence="2 6" id="KW-0698">rRNA processing</keyword>
<reference evidence="8" key="1">
    <citation type="submission" date="2020-10" db="EMBL/GenBank/DDBJ databases">
        <authorList>
            <person name="Gilroy R."/>
        </authorList>
    </citation>
    <scope>NUCLEOTIDE SEQUENCE</scope>
    <source>
        <strain evidence="8">CHK160-1198</strain>
    </source>
</reference>
<dbReference type="Gene3D" id="3.40.1010.10">
    <property type="entry name" value="Cobalt-precorrin-4 Transmethylase, Domain 1"/>
    <property type="match status" value="1"/>
</dbReference>
<dbReference type="CDD" id="cd11648">
    <property type="entry name" value="RsmI"/>
    <property type="match status" value="1"/>
</dbReference>
<accession>A0A9D1MQN2</accession>
<dbReference type="EC" id="2.1.1.198" evidence="6"/>
<dbReference type="NCBIfam" id="TIGR00096">
    <property type="entry name" value="16S rRNA (cytidine(1402)-2'-O)-methyltransferase"/>
    <property type="match status" value="1"/>
</dbReference>
<comment type="subcellular location">
    <subcellularLocation>
        <location evidence="6">Cytoplasm</location>
    </subcellularLocation>
</comment>
<evidence type="ECO:0000256" key="4">
    <source>
        <dbReference type="ARBA" id="ARBA00022679"/>
    </source>
</evidence>
<dbReference type="InterPro" id="IPR014776">
    <property type="entry name" value="4pyrrole_Mease_sub2"/>
</dbReference>
<evidence type="ECO:0000259" key="7">
    <source>
        <dbReference type="Pfam" id="PF00590"/>
    </source>
</evidence>
<dbReference type="InterPro" id="IPR014777">
    <property type="entry name" value="4pyrrole_Mease_sub1"/>
</dbReference>
<dbReference type="FunFam" id="3.40.1010.10:FF:000007">
    <property type="entry name" value="Ribosomal RNA small subunit methyltransferase I"/>
    <property type="match status" value="1"/>
</dbReference>
<dbReference type="InterPro" id="IPR008189">
    <property type="entry name" value="rRNA_ssu_MeTfrase_I"/>
</dbReference>
<evidence type="ECO:0000256" key="3">
    <source>
        <dbReference type="ARBA" id="ARBA00022603"/>
    </source>
</evidence>
<dbReference type="HAMAP" id="MF_01877">
    <property type="entry name" value="16SrRNA_methyltr_I"/>
    <property type="match status" value="1"/>
</dbReference>
<dbReference type="SUPFAM" id="SSF53790">
    <property type="entry name" value="Tetrapyrrole methylase"/>
    <property type="match status" value="1"/>
</dbReference>
<organism evidence="8 9">
    <name type="scientific">Candidatus Avacidaminococcus intestinavium</name>
    <dbReference type="NCBI Taxonomy" id="2840684"/>
    <lineage>
        <taxon>Bacteria</taxon>
        <taxon>Bacillati</taxon>
        <taxon>Bacillota</taxon>
        <taxon>Negativicutes</taxon>
        <taxon>Acidaminococcales</taxon>
        <taxon>Acidaminococcaceae</taxon>
        <taxon>Acidaminococcaceae incertae sedis</taxon>
        <taxon>Candidatus Avacidaminococcus</taxon>
    </lineage>
</organism>
<dbReference type="Pfam" id="PF00590">
    <property type="entry name" value="TP_methylase"/>
    <property type="match status" value="1"/>
</dbReference>
<evidence type="ECO:0000256" key="5">
    <source>
        <dbReference type="ARBA" id="ARBA00022691"/>
    </source>
</evidence>
<sequence>MCATPIGNLGDITKRALTVLSEVDLIAAEDTRRTRQLLNHFAIKKPLVSYHEHNKEKQGLKLLEELRKGYHIALVSDAGFPGIADPGEQLVNQAVKEGITVVPLPGANAALSALVASGLPSAPFFFGGFLPKNKKHRKEQLVQWQHIPSTIVLYEAPHRVKEVIKDILAVWGERQIALARELTKVHEEFFRGTLAEALAHLELQQPRGEFTLVIAQGTKIVELREEDPLSVVQKLLAEGKDKKETLQSVAKAYKIPKRDLYNRLILLEEGDK</sequence>
<reference evidence="8" key="2">
    <citation type="journal article" date="2021" name="PeerJ">
        <title>Extensive microbial diversity within the chicken gut microbiome revealed by metagenomics and culture.</title>
        <authorList>
            <person name="Gilroy R."/>
            <person name="Ravi A."/>
            <person name="Getino M."/>
            <person name="Pursley I."/>
            <person name="Horton D.L."/>
            <person name="Alikhan N.F."/>
            <person name="Baker D."/>
            <person name="Gharbi K."/>
            <person name="Hall N."/>
            <person name="Watson M."/>
            <person name="Adriaenssens E.M."/>
            <person name="Foster-Nyarko E."/>
            <person name="Jarju S."/>
            <person name="Secka A."/>
            <person name="Antonio M."/>
            <person name="Oren A."/>
            <person name="Chaudhuri R.R."/>
            <person name="La Ragione R."/>
            <person name="Hildebrand F."/>
            <person name="Pallen M.J."/>
        </authorList>
    </citation>
    <scope>NUCLEOTIDE SEQUENCE</scope>
    <source>
        <strain evidence="8">CHK160-1198</strain>
    </source>
</reference>
<gene>
    <name evidence="6 8" type="primary">rsmI</name>
    <name evidence="8" type="ORF">IAB06_06355</name>
</gene>
<comment type="caution">
    <text evidence="8">The sequence shown here is derived from an EMBL/GenBank/DDBJ whole genome shotgun (WGS) entry which is preliminary data.</text>
</comment>
<dbReference type="PANTHER" id="PTHR46111:SF1">
    <property type="entry name" value="RIBOSOMAL RNA SMALL SUBUNIT METHYLTRANSFERASE I"/>
    <property type="match status" value="1"/>
</dbReference>
<protein>
    <recommendedName>
        <fullName evidence="6">Ribosomal RNA small subunit methyltransferase I</fullName>
        <ecNumber evidence="6">2.1.1.198</ecNumber>
    </recommendedName>
    <alternativeName>
        <fullName evidence="6">16S rRNA 2'-O-ribose C1402 methyltransferase</fullName>
    </alternativeName>
    <alternativeName>
        <fullName evidence="6">rRNA (cytidine-2'-O-)-methyltransferase RsmI</fullName>
    </alternativeName>
</protein>
<comment type="catalytic activity">
    <reaction evidence="6">
        <text>cytidine(1402) in 16S rRNA + S-adenosyl-L-methionine = 2'-O-methylcytidine(1402) in 16S rRNA + S-adenosyl-L-homocysteine + H(+)</text>
        <dbReference type="Rhea" id="RHEA:42924"/>
        <dbReference type="Rhea" id="RHEA-COMP:10285"/>
        <dbReference type="Rhea" id="RHEA-COMP:10286"/>
        <dbReference type="ChEBI" id="CHEBI:15378"/>
        <dbReference type="ChEBI" id="CHEBI:57856"/>
        <dbReference type="ChEBI" id="CHEBI:59789"/>
        <dbReference type="ChEBI" id="CHEBI:74495"/>
        <dbReference type="ChEBI" id="CHEBI:82748"/>
        <dbReference type="EC" id="2.1.1.198"/>
    </reaction>
</comment>
<dbReference type="GO" id="GO:0005737">
    <property type="term" value="C:cytoplasm"/>
    <property type="evidence" value="ECO:0007669"/>
    <property type="project" value="UniProtKB-SubCell"/>
</dbReference>